<dbReference type="Pfam" id="PF17863">
    <property type="entry name" value="AAA_lid_2"/>
    <property type="match status" value="1"/>
</dbReference>
<dbReference type="HOGENOM" id="CLU_034716_2_1_2"/>
<dbReference type="InterPro" id="IPR041628">
    <property type="entry name" value="ChlI/MoxR_AAA_lid"/>
</dbReference>
<dbReference type="KEGG" id="vmo:VMUT_1035"/>
<dbReference type="STRING" id="985053.VMUT_1035"/>
<dbReference type="GO" id="GO:0016887">
    <property type="term" value="F:ATP hydrolysis activity"/>
    <property type="evidence" value="ECO:0007669"/>
    <property type="project" value="InterPro"/>
</dbReference>
<dbReference type="InterPro" id="IPR050764">
    <property type="entry name" value="CbbQ/NirQ/NorQ/GpvN"/>
</dbReference>
<dbReference type="PANTHER" id="PTHR42759:SF5">
    <property type="entry name" value="METHANOL DEHYDROGENASE REGULATOR"/>
    <property type="match status" value="1"/>
</dbReference>
<evidence type="ECO:0000313" key="2">
    <source>
        <dbReference type="EMBL" id="ADY01242.1"/>
    </source>
</evidence>
<dbReference type="Proteomes" id="UP000007485">
    <property type="component" value="Chromosome"/>
</dbReference>
<dbReference type="SUPFAM" id="SSF52540">
    <property type="entry name" value="P-loop containing nucleoside triphosphate hydrolases"/>
    <property type="match status" value="1"/>
</dbReference>
<feature type="domain" description="AAA+ ATPase" evidence="1">
    <location>
        <begin position="40"/>
        <end position="172"/>
    </location>
</feature>
<dbReference type="PIRSF" id="PIRSF002849">
    <property type="entry name" value="AAA_ATPase_chaperone_MoxR_prd"/>
    <property type="match status" value="1"/>
</dbReference>
<name>F0QXS9_VULM7</name>
<dbReference type="eggNOG" id="arCOG00434">
    <property type="taxonomic scope" value="Archaea"/>
</dbReference>
<dbReference type="Gene3D" id="1.10.8.80">
    <property type="entry name" value="Magnesium chelatase subunit I, C-Terminal domain"/>
    <property type="match status" value="1"/>
</dbReference>
<dbReference type="InterPro" id="IPR027417">
    <property type="entry name" value="P-loop_NTPase"/>
</dbReference>
<protein>
    <submittedName>
        <fullName evidence="2">ATPase associated with various cellular activities AAA_3</fullName>
    </submittedName>
</protein>
<dbReference type="PANTHER" id="PTHR42759">
    <property type="entry name" value="MOXR FAMILY PROTEIN"/>
    <property type="match status" value="1"/>
</dbReference>
<dbReference type="GeneID" id="10288687"/>
<dbReference type="AlphaFoldDB" id="F0QXS9"/>
<dbReference type="Pfam" id="PF07726">
    <property type="entry name" value="AAA_3"/>
    <property type="match status" value="1"/>
</dbReference>
<dbReference type="OrthoDB" id="24581at2157"/>
<dbReference type="SMART" id="SM00382">
    <property type="entry name" value="AAA"/>
    <property type="match status" value="1"/>
</dbReference>
<organism evidence="2 3">
    <name type="scientific">Vulcanisaeta moutnovskia (strain 768-28)</name>
    <dbReference type="NCBI Taxonomy" id="985053"/>
    <lineage>
        <taxon>Archaea</taxon>
        <taxon>Thermoproteota</taxon>
        <taxon>Thermoprotei</taxon>
        <taxon>Thermoproteales</taxon>
        <taxon>Thermoproteaceae</taxon>
        <taxon>Vulcanisaeta</taxon>
    </lineage>
</organism>
<dbReference type="CDD" id="cd00009">
    <property type="entry name" value="AAA"/>
    <property type="match status" value="1"/>
</dbReference>
<dbReference type="GO" id="GO:0005524">
    <property type="term" value="F:ATP binding"/>
    <property type="evidence" value="ECO:0007669"/>
    <property type="project" value="InterPro"/>
</dbReference>
<dbReference type="EMBL" id="CP002529">
    <property type="protein sequence ID" value="ADY01242.1"/>
    <property type="molecule type" value="Genomic_DNA"/>
</dbReference>
<dbReference type="InterPro" id="IPR003593">
    <property type="entry name" value="AAA+_ATPase"/>
</dbReference>
<evidence type="ECO:0000313" key="3">
    <source>
        <dbReference type="Proteomes" id="UP000007485"/>
    </source>
</evidence>
<reference evidence="2 3" key="1">
    <citation type="journal article" date="2011" name="J. Bacteriol.">
        <title>Complete genome sequence of 'Vulcanisaeta moutnovskia' strain 768-28, a novel member of the hyperthermophilic crenarchaeal genus vulcanisaeta.</title>
        <authorList>
            <person name="Gumerov V.M."/>
            <person name="Mardanov A.V."/>
            <person name="Beletsky A.V."/>
            <person name="Prokofeva M.I."/>
            <person name="Bonch-Osmolovskaya E.A."/>
            <person name="Ravin N.V."/>
            <person name="Skryabin K.G."/>
        </authorList>
    </citation>
    <scope>NUCLEOTIDE SEQUENCE [LARGE SCALE GENOMIC DNA]</scope>
    <source>
        <strain evidence="2 3">768-28</strain>
    </source>
</reference>
<gene>
    <name evidence="2" type="ordered locus">VMUT_1035</name>
</gene>
<accession>F0QXS9</accession>
<sequence length="319" mass="35388">MSSYKPSDVFPVIKRIIDFIRQIIVGDPQPIFVITATLLAEGHVLITGPIGSGKTTLARSVAKAIGGTFSRVQMSNETLPSDLLGFVVYTREGIANIVKGSIFANVVLLDDINNAPPRTLSALLQAMQEGKVSLDGNVLELPKPHLIIATMNTTEAELGFMPELSLVFLDRFMSNVQTMYVGKYEEKQVIKNSYMIEDMLTTSKLVSPVSLSELLMAMSAVREVYVDDAITDYLLNLVYEIRRDNRVMVPISTRGVISLYRLSQAYALINGRSYVVPDDIKAMAYPALSHRIVIKPEFRDVIRPADVIRDAINRVPVPR</sequence>
<dbReference type="RefSeq" id="WP_013604404.1">
    <property type="nucleotide sequence ID" value="NC_015151.1"/>
</dbReference>
<dbReference type="Gene3D" id="3.40.50.300">
    <property type="entry name" value="P-loop containing nucleotide triphosphate hydrolases"/>
    <property type="match status" value="1"/>
</dbReference>
<dbReference type="InterPro" id="IPR011703">
    <property type="entry name" value="ATPase_AAA-3"/>
</dbReference>
<proteinExistence type="predicted"/>
<keyword evidence="3" id="KW-1185">Reference proteome</keyword>
<evidence type="ECO:0000259" key="1">
    <source>
        <dbReference type="SMART" id="SM00382"/>
    </source>
</evidence>